<gene>
    <name evidence="3" type="ORF">PENANT_c004G00005</name>
</gene>
<proteinExistence type="predicted"/>
<evidence type="ECO:0000313" key="3">
    <source>
        <dbReference type="EMBL" id="OQD88074.1"/>
    </source>
</evidence>
<name>A0A1V6QFT6_9EURO</name>
<protein>
    <submittedName>
        <fullName evidence="3">Uncharacterized protein</fullName>
    </submittedName>
</protein>
<feature type="transmembrane region" description="Helical" evidence="2">
    <location>
        <begin position="31"/>
        <end position="51"/>
    </location>
</feature>
<reference evidence="4" key="1">
    <citation type="journal article" date="2017" name="Nat. Microbiol.">
        <title>Global analysis of biosynthetic gene clusters reveals vast potential of secondary metabolite production in Penicillium species.</title>
        <authorList>
            <person name="Nielsen J.C."/>
            <person name="Grijseels S."/>
            <person name="Prigent S."/>
            <person name="Ji B."/>
            <person name="Dainat J."/>
            <person name="Nielsen K.F."/>
            <person name="Frisvad J.C."/>
            <person name="Workman M."/>
            <person name="Nielsen J."/>
        </authorList>
    </citation>
    <scope>NUCLEOTIDE SEQUENCE [LARGE SCALE GENOMIC DNA]</scope>
    <source>
        <strain evidence="4">IBT 31811</strain>
    </source>
</reference>
<dbReference type="AlphaFoldDB" id="A0A1V6QFT6"/>
<accession>A0A1V6QFT6</accession>
<keyword evidence="2" id="KW-0812">Transmembrane</keyword>
<organism evidence="3 4">
    <name type="scientific">Penicillium antarcticum</name>
    <dbReference type="NCBI Taxonomy" id="416450"/>
    <lineage>
        <taxon>Eukaryota</taxon>
        <taxon>Fungi</taxon>
        <taxon>Dikarya</taxon>
        <taxon>Ascomycota</taxon>
        <taxon>Pezizomycotina</taxon>
        <taxon>Eurotiomycetes</taxon>
        <taxon>Eurotiomycetidae</taxon>
        <taxon>Eurotiales</taxon>
        <taxon>Aspergillaceae</taxon>
        <taxon>Penicillium</taxon>
    </lineage>
</organism>
<feature type="region of interest" description="Disordered" evidence="1">
    <location>
        <begin position="216"/>
        <end position="235"/>
    </location>
</feature>
<sequence length="341" mass="38908">MEEASLTIPLTCLALSFLFTICVYHASTRNFLLLIVQYLVPADHLLVIAFVEYGVPFTNLSFLPGLQHLVRLALIVVVVGILMLCILAKLICSCFYHGWIQHNIERVFGHFALCYQYLLPDILGYNLALPLVCLQPCYLSIVNVWYIPHQLAAVRVLQAFICCLVHGYLHLKENLNIRDLPAVESIDDMDMEDIEGIPMTELDLEDLEDDRSISQATRDNSPFLSSDLATPPSPPSPDIMARHLAQWNTHPVRRVQVLRRARNPQFFARSDATQHASPTLEMLTYNVNMPIEYIPVWLVQYYGREFQLPDGAELTFFDVAVDRFTESVFMLVVPDRAQNEQ</sequence>
<evidence type="ECO:0000256" key="1">
    <source>
        <dbReference type="SAM" id="MobiDB-lite"/>
    </source>
</evidence>
<dbReference type="EMBL" id="MDYN01000004">
    <property type="protein sequence ID" value="OQD88074.1"/>
    <property type="molecule type" value="Genomic_DNA"/>
</dbReference>
<feature type="compositionally biased region" description="Polar residues" evidence="1">
    <location>
        <begin position="216"/>
        <end position="228"/>
    </location>
</feature>
<feature type="transmembrane region" description="Helical" evidence="2">
    <location>
        <begin position="6"/>
        <end position="24"/>
    </location>
</feature>
<keyword evidence="2" id="KW-0472">Membrane</keyword>
<evidence type="ECO:0000313" key="4">
    <source>
        <dbReference type="Proteomes" id="UP000191672"/>
    </source>
</evidence>
<keyword evidence="2" id="KW-1133">Transmembrane helix</keyword>
<keyword evidence="4" id="KW-1185">Reference proteome</keyword>
<evidence type="ECO:0000256" key="2">
    <source>
        <dbReference type="SAM" id="Phobius"/>
    </source>
</evidence>
<comment type="caution">
    <text evidence="3">The sequence shown here is derived from an EMBL/GenBank/DDBJ whole genome shotgun (WGS) entry which is preliminary data.</text>
</comment>
<dbReference type="Proteomes" id="UP000191672">
    <property type="component" value="Unassembled WGS sequence"/>
</dbReference>
<dbReference type="OrthoDB" id="4347919at2759"/>
<feature type="transmembrane region" description="Helical" evidence="2">
    <location>
        <begin position="71"/>
        <end position="96"/>
    </location>
</feature>